<evidence type="ECO:0000313" key="1">
    <source>
        <dbReference type="EMBL" id="MCJ8145772.1"/>
    </source>
</evidence>
<accession>A0A9X1WXP6</accession>
<evidence type="ECO:0008006" key="3">
    <source>
        <dbReference type="Google" id="ProtNLM"/>
    </source>
</evidence>
<proteinExistence type="predicted"/>
<sequence>MRKILNISISAFLCACSTTPITSVRNIPQIEDKDFQYYIDADVQAKSRLDSPKRAQREDNWEETQQKNCRIFAASEFRKQDPTVKFYWDGECKDGYAYGLGREFSIGKNTYIESIGLYTGGRVMPEYYYDYFEKNKTITFHGQSNYNQSQYMDFKNVLFFKIMLVENNMLVNTMELHDIENKNFYRVTKFPDVGHITYDYISGGGLSISNWKLNDSLVDSFSSIGFGSDKISIFEWVKYKNQTGELYDTRVVPKKLVRPPNNLINLVDEKLSYLDKKLKNHDDAQVKFLNLSFKMVDIYTQKTCASGNYLKEVGKQNYFEICSPYKSLNRLSNQIEQGLAYGNQLKKQRLVQVEQFAVQDRINAERFQQQKASSKASFGDVMNAISQVANTMADGYTQRANMYSNMSNSFSQMPSMNIQPIRPQRQSYSIVGNSIYGSDGSSCTKISNIVQCR</sequence>
<name>A0A9X1WXP6_9GAMM</name>
<dbReference type="AlphaFoldDB" id="A0A9X1WXP6"/>
<protein>
    <recommendedName>
        <fullName evidence="3">Lipoprotein</fullName>
    </recommendedName>
</protein>
<dbReference type="RefSeq" id="WP_241570476.1">
    <property type="nucleotide sequence ID" value="NZ_JAKUML010000003.1"/>
</dbReference>
<dbReference type="EMBL" id="JAKUML010000003">
    <property type="protein sequence ID" value="MCJ8145772.1"/>
    <property type="molecule type" value="Genomic_DNA"/>
</dbReference>
<organism evidence="1 2">
    <name type="scientific">Acinetobacter sedimenti</name>
    <dbReference type="NCBI Taxonomy" id="2919922"/>
    <lineage>
        <taxon>Bacteria</taxon>
        <taxon>Pseudomonadati</taxon>
        <taxon>Pseudomonadota</taxon>
        <taxon>Gammaproteobacteria</taxon>
        <taxon>Moraxellales</taxon>
        <taxon>Moraxellaceae</taxon>
        <taxon>Acinetobacter</taxon>
    </lineage>
</organism>
<keyword evidence="2" id="KW-1185">Reference proteome</keyword>
<dbReference type="PROSITE" id="PS51257">
    <property type="entry name" value="PROKAR_LIPOPROTEIN"/>
    <property type="match status" value="1"/>
</dbReference>
<evidence type="ECO:0000313" key="2">
    <source>
        <dbReference type="Proteomes" id="UP001139701"/>
    </source>
</evidence>
<dbReference type="Proteomes" id="UP001139701">
    <property type="component" value="Unassembled WGS sequence"/>
</dbReference>
<reference evidence="1" key="1">
    <citation type="submission" date="2022-02" db="EMBL/GenBank/DDBJ databases">
        <title>Acinetobacter A3.8 sp. nov., isolated from Sediment (Zhairuo Island).</title>
        <authorList>
            <person name="Zheng K."/>
        </authorList>
    </citation>
    <scope>NUCLEOTIDE SEQUENCE</scope>
    <source>
        <strain evidence="1">A3.8</strain>
    </source>
</reference>
<comment type="caution">
    <text evidence="1">The sequence shown here is derived from an EMBL/GenBank/DDBJ whole genome shotgun (WGS) entry which is preliminary data.</text>
</comment>
<gene>
    <name evidence="1" type="ORF">MKI79_02410</name>
</gene>